<dbReference type="SUPFAM" id="SSF50182">
    <property type="entry name" value="Sm-like ribonucleoproteins"/>
    <property type="match status" value="1"/>
</dbReference>
<dbReference type="Pfam" id="PF21088">
    <property type="entry name" value="MS_channel_1st"/>
    <property type="match status" value="1"/>
</dbReference>
<feature type="transmembrane region" description="Helical" evidence="7">
    <location>
        <begin position="168"/>
        <end position="187"/>
    </location>
</feature>
<feature type="transmembrane region" description="Helical" evidence="7">
    <location>
        <begin position="137"/>
        <end position="162"/>
    </location>
</feature>
<dbReference type="GO" id="GO:0055085">
    <property type="term" value="P:transmembrane transport"/>
    <property type="evidence" value="ECO:0007669"/>
    <property type="project" value="InterPro"/>
</dbReference>
<dbReference type="InterPro" id="IPR011066">
    <property type="entry name" value="MscS_channel_C_sf"/>
</dbReference>
<keyword evidence="4 7" id="KW-0812">Transmembrane</keyword>
<dbReference type="InterPro" id="IPR006685">
    <property type="entry name" value="MscS_channel_2nd"/>
</dbReference>
<feature type="transmembrane region" description="Helical" evidence="7">
    <location>
        <begin position="73"/>
        <end position="91"/>
    </location>
</feature>
<dbReference type="SUPFAM" id="SSF82689">
    <property type="entry name" value="Mechanosensitive channel protein MscS (YggB), C-terminal domain"/>
    <property type="match status" value="1"/>
</dbReference>
<name>A0A495QBY1_9ACTN</name>
<keyword evidence="6 7" id="KW-0472">Membrane</keyword>
<evidence type="ECO:0000259" key="8">
    <source>
        <dbReference type="Pfam" id="PF00924"/>
    </source>
</evidence>
<comment type="similarity">
    <text evidence="2">Belongs to the MscS (TC 1.A.23) family.</text>
</comment>
<gene>
    <name evidence="10" type="ORF">BZB76_6200</name>
</gene>
<dbReference type="InterPro" id="IPR049142">
    <property type="entry name" value="MS_channel_1st"/>
</dbReference>
<protein>
    <submittedName>
        <fullName evidence="10">Small-conductance mechanosensitive channel</fullName>
    </submittedName>
</protein>
<sequence>MANRDGTGQAAGRPEGRGDARVMGDLSWERIIAAAVVLAVALAIAVVLRLLTGRLAKRADGTRWDWDDMAARLVKDLAVPVSVILGLWTAAKVLDLPRGTLDVTANVLTAVTIFVVSVALARLIASSVSAFAMSKQGVAANVTIFANIAKVVVIGVGLLIMLQSLGVSISPLLGALGVGGLAVALALQDTLANLFAGVHVLASKTIEPGDYIKLATGQEGYVVDINWRNTSIRTLSDNIEVIPNQRFSDTILTNYHRPAQDMSILVYAKVAYEVDLDRVEELLVEVGQDVMKDVQGGVEDASVLVRFDDFNDATVGFHVILRSTEFGDQFLIKHEFLKRLHRTLREEGIAPPYWHHRVVVDAPAREDELAL</sequence>
<evidence type="ECO:0000256" key="2">
    <source>
        <dbReference type="ARBA" id="ARBA00008017"/>
    </source>
</evidence>
<evidence type="ECO:0000313" key="11">
    <source>
        <dbReference type="Proteomes" id="UP000274601"/>
    </source>
</evidence>
<dbReference type="SUPFAM" id="SSF82861">
    <property type="entry name" value="Mechanosensitive channel protein MscS (YggB), transmembrane region"/>
    <property type="match status" value="1"/>
</dbReference>
<dbReference type="RefSeq" id="WP_246007315.1">
    <property type="nucleotide sequence ID" value="NZ_RBWU01000007.1"/>
</dbReference>
<keyword evidence="5 7" id="KW-1133">Transmembrane helix</keyword>
<evidence type="ECO:0000256" key="1">
    <source>
        <dbReference type="ARBA" id="ARBA00004651"/>
    </source>
</evidence>
<evidence type="ECO:0000256" key="4">
    <source>
        <dbReference type="ARBA" id="ARBA00022692"/>
    </source>
</evidence>
<reference evidence="10 11" key="1">
    <citation type="submission" date="2018-10" db="EMBL/GenBank/DDBJ databases">
        <title>Genomic Encyclopedia of Archaeal and Bacterial Type Strains, Phase II (KMG-II): from individual species to whole genera.</title>
        <authorList>
            <person name="Goeker M."/>
        </authorList>
    </citation>
    <scope>NUCLEOTIDE SEQUENCE [LARGE SCALE GENOMIC DNA]</scope>
    <source>
        <strain evidence="10 11">DSM 43383</strain>
    </source>
</reference>
<dbReference type="InterPro" id="IPR023408">
    <property type="entry name" value="MscS_beta-dom_sf"/>
</dbReference>
<evidence type="ECO:0000256" key="5">
    <source>
        <dbReference type="ARBA" id="ARBA00022989"/>
    </source>
</evidence>
<dbReference type="InterPro" id="IPR010920">
    <property type="entry name" value="LSM_dom_sf"/>
</dbReference>
<dbReference type="Pfam" id="PF00924">
    <property type="entry name" value="MS_channel_2nd"/>
    <property type="match status" value="1"/>
</dbReference>
<feature type="domain" description="Mechanosensitive ion channel MscS" evidence="8">
    <location>
        <begin position="189"/>
        <end position="257"/>
    </location>
</feature>
<dbReference type="InterPro" id="IPR011014">
    <property type="entry name" value="MscS_channel_TM-2"/>
</dbReference>
<organism evidence="10 11">
    <name type="scientific">Actinomadura pelletieri DSM 43383</name>
    <dbReference type="NCBI Taxonomy" id="1120940"/>
    <lineage>
        <taxon>Bacteria</taxon>
        <taxon>Bacillati</taxon>
        <taxon>Actinomycetota</taxon>
        <taxon>Actinomycetes</taxon>
        <taxon>Streptosporangiales</taxon>
        <taxon>Thermomonosporaceae</taxon>
        <taxon>Actinomadura</taxon>
    </lineage>
</organism>
<dbReference type="PANTHER" id="PTHR30566:SF25">
    <property type="entry name" value="INNER MEMBRANE PROTEIN"/>
    <property type="match status" value="1"/>
</dbReference>
<feature type="domain" description="Mechanosensitive ion channel transmembrane helices 2/3" evidence="9">
    <location>
        <begin position="147"/>
        <end position="188"/>
    </location>
</feature>
<keyword evidence="3" id="KW-1003">Cell membrane</keyword>
<evidence type="ECO:0000256" key="7">
    <source>
        <dbReference type="SAM" id="Phobius"/>
    </source>
</evidence>
<proteinExistence type="inferred from homology"/>
<dbReference type="AlphaFoldDB" id="A0A495QBY1"/>
<dbReference type="EMBL" id="RBWU01000007">
    <property type="protein sequence ID" value="RKS69061.1"/>
    <property type="molecule type" value="Genomic_DNA"/>
</dbReference>
<feature type="transmembrane region" description="Helical" evidence="7">
    <location>
        <begin position="103"/>
        <end position="125"/>
    </location>
</feature>
<dbReference type="Gene3D" id="1.10.287.1260">
    <property type="match status" value="1"/>
</dbReference>
<feature type="transmembrane region" description="Helical" evidence="7">
    <location>
        <begin position="31"/>
        <end position="52"/>
    </location>
</feature>
<comment type="caution">
    <text evidence="10">The sequence shown here is derived from an EMBL/GenBank/DDBJ whole genome shotgun (WGS) entry which is preliminary data.</text>
</comment>
<evidence type="ECO:0000259" key="9">
    <source>
        <dbReference type="Pfam" id="PF21088"/>
    </source>
</evidence>
<evidence type="ECO:0000256" key="6">
    <source>
        <dbReference type="ARBA" id="ARBA00023136"/>
    </source>
</evidence>
<dbReference type="GO" id="GO:0005886">
    <property type="term" value="C:plasma membrane"/>
    <property type="evidence" value="ECO:0007669"/>
    <property type="project" value="UniProtKB-SubCell"/>
</dbReference>
<comment type="subcellular location">
    <subcellularLocation>
        <location evidence="1">Cell membrane</location>
        <topology evidence="1">Multi-pass membrane protein</topology>
    </subcellularLocation>
</comment>
<dbReference type="PANTHER" id="PTHR30566">
    <property type="entry name" value="YNAI-RELATED MECHANOSENSITIVE ION CHANNEL"/>
    <property type="match status" value="1"/>
</dbReference>
<dbReference type="Proteomes" id="UP000274601">
    <property type="component" value="Unassembled WGS sequence"/>
</dbReference>
<evidence type="ECO:0000313" key="10">
    <source>
        <dbReference type="EMBL" id="RKS69061.1"/>
    </source>
</evidence>
<accession>A0A495QBY1</accession>
<dbReference type="Gene3D" id="2.30.30.60">
    <property type="match status" value="1"/>
</dbReference>
<keyword evidence="11" id="KW-1185">Reference proteome</keyword>
<dbReference type="Gene3D" id="3.30.70.100">
    <property type="match status" value="1"/>
</dbReference>
<evidence type="ECO:0000256" key="3">
    <source>
        <dbReference type="ARBA" id="ARBA00022475"/>
    </source>
</evidence>